<reference evidence="1 2" key="1">
    <citation type="submission" date="2019-02" db="EMBL/GenBank/DDBJ databases">
        <title>Deep-cultivation of Planctomycetes and their phenomic and genomic characterization uncovers novel biology.</title>
        <authorList>
            <person name="Wiegand S."/>
            <person name="Jogler M."/>
            <person name="Boedeker C."/>
            <person name="Pinto D."/>
            <person name="Vollmers J."/>
            <person name="Rivas-Marin E."/>
            <person name="Kohn T."/>
            <person name="Peeters S.H."/>
            <person name="Heuer A."/>
            <person name="Rast P."/>
            <person name="Oberbeckmann S."/>
            <person name="Bunk B."/>
            <person name="Jeske O."/>
            <person name="Meyerdierks A."/>
            <person name="Storesund J.E."/>
            <person name="Kallscheuer N."/>
            <person name="Luecker S."/>
            <person name="Lage O.M."/>
            <person name="Pohl T."/>
            <person name="Merkel B.J."/>
            <person name="Hornburger P."/>
            <person name="Mueller R.-W."/>
            <person name="Bruemmer F."/>
            <person name="Labrenz M."/>
            <person name="Spormann A.M."/>
            <person name="Op den Camp H."/>
            <person name="Overmann J."/>
            <person name="Amann R."/>
            <person name="Jetten M.S.M."/>
            <person name="Mascher T."/>
            <person name="Medema M.H."/>
            <person name="Devos D.P."/>
            <person name="Kaster A.-K."/>
            <person name="Ovreas L."/>
            <person name="Rohde M."/>
            <person name="Galperin M.Y."/>
            <person name="Jogler C."/>
        </authorList>
    </citation>
    <scope>NUCLEOTIDE SEQUENCE [LARGE SCALE GENOMIC DNA]</scope>
    <source>
        <strain evidence="1 2">Mal33</strain>
    </source>
</reference>
<dbReference type="SUPFAM" id="SSF48452">
    <property type="entry name" value="TPR-like"/>
    <property type="match status" value="1"/>
</dbReference>
<sequence>MSTSPPSSFDQAWQFYHRGEYAEVVGKLQPRSEELSAEELQLLGLALHDLGRPLEAADAIEKASLICPVSDEVRIALASCYAQLRRTDLARELYLQLALSRKLPPALMLRIAAGLEAIDAPQLAMQVCEWITEQDDSIAQAYYDMGRYAACAGQPLYITEVLTIRALQLEPQNVQFRVGLVSLLIQLRRDDEAIRELLLLSRSDLQQVRCFSCLERIAEMLQRHGHTALARDCRAQVARLRSVDRNDPPTNIHREAKQ</sequence>
<organism evidence="1 2">
    <name type="scientific">Rosistilla oblonga</name>
    <dbReference type="NCBI Taxonomy" id="2527990"/>
    <lineage>
        <taxon>Bacteria</taxon>
        <taxon>Pseudomonadati</taxon>
        <taxon>Planctomycetota</taxon>
        <taxon>Planctomycetia</taxon>
        <taxon>Pirellulales</taxon>
        <taxon>Pirellulaceae</taxon>
        <taxon>Rosistilla</taxon>
    </lineage>
</organism>
<dbReference type="AlphaFoldDB" id="A0A518IXR3"/>
<evidence type="ECO:0000313" key="2">
    <source>
        <dbReference type="Proteomes" id="UP000316770"/>
    </source>
</evidence>
<name>A0A518IXR3_9BACT</name>
<keyword evidence="2" id="KW-1185">Reference proteome</keyword>
<evidence type="ECO:0000313" key="1">
    <source>
        <dbReference type="EMBL" id="QDV57880.1"/>
    </source>
</evidence>
<evidence type="ECO:0008006" key="3">
    <source>
        <dbReference type="Google" id="ProtNLM"/>
    </source>
</evidence>
<proteinExistence type="predicted"/>
<protein>
    <recommendedName>
        <fullName evidence="3">Tetratricopeptide repeat protein</fullName>
    </recommendedName>
</protein>
<dbReference type="Gene3D" id="1.25.40.10">
    <property type="entry name" value="Tetratricopeptide repeat domain"/>
    <property type="match status" value="1"/>
</dbReference>
<dbReference type="RefSeq" id="WP_145287655.1">
    <property type="nucleotide sequence ID" value="NZ_CP036318.1"/>
</dbReference>
<dbReference type="Proteomes" id="UP000316770">
    <property type="component" value="Chromosome"/>
</dbReference>
<accession>A0A518IXR3</accession>
<dbReference type="InterPro" id="IPR011990">
    <property type="entry name" value="TPR-like_helical_dom_sf"/>
</dbReference>
<dbReference type="EMBL" id="CP036318">
    <property type="protein sequence ID" value="QDV57880.1"/>
    <property type="molecule type" value="Genomic_DNA"/>
</dbReference>
<gene>
    <name evidence="1" type="ORF">Mal33_38950</name>
</gene>